<feature type="region of interest" description="Disordered" evidence="1">
    <location>
        <begin position="1"/>
        <end position="45"/>
    </location>
</feature>
<dbReference type="AlphaFoldDB" id="Q2JFP0"/>
<evidence type="ECO:0000256" key="2">
    <source>
        <dbReference type="SAM" id="Phobius"/>
    </source>
</evidence>
<feature type="region of interest" description="Disordered" evidence="1">
    <location>
        <begin position="98"/>
        <end position="130"/>
    </location>
</feature>
<keyword evidence="2" id="KW-0472">Membrane</keyword>
<protein>
    <recommendedName>
        <fullName evidence="5">DUF4229 domain-containing protein</fullName>
    </recommendedName>
</protein>
<dbReference type="EMBL" id="CP000249">
    <property type="protein sequence ID" value="ABD09902.1"/>
    <property type="molecule type" value="Genomic_DNA"/>
</dbReference>
<name>Q2JFP0_FRACC</name>
<evidence type="ECO:0000313" key="4">
    <source>
        <dbReference type="Proteomes" id="UP000001937"/>
    </source>
</evidence>
<feature type="transmembrane region" description="Helical" evidence="2">
    <location>
        <begin position="52"/>
        <end position="70"/>
    </location>
</feature>
<evidence type="ECO:0000256" key="1">
    <source>
        <dbReference type="SAM" id="MobiDB-lite"/>
    </source>
</evidence>
<dbReference type="RefSeq" id="WP_011434978.1">
    <property type="nucleotide sequence ID" value="NC_007777.1"/>
</dbReference>
<accession>Q2JFP0</accession>
<proteinExistence type="predicted"/>
<reference evidence="3 4" key="1">
    <citation type="journal article" date="2007" name="Genome Res.">
        <title>Genome characteristics of facultatively symbiotic Frankia sp. strains reflect host range and host plant biogeography.</title>
        <authorList>
            <person name="Normand P."/>
            <person name="Lapierre P."/>
            <person name="Tisa L.S."/>
            <person name="Gogarten J.P."/>
            <person name="Alloisio N."/>
            <person name="Bagnarol E."/>
            <person name="Bassi C.A."/>
            <person name="Berry A.M."/>
            <person name="Bickhart D.M."/>
            <person name="Choisne N."/>
            <person name="Couloux A."/>
            <person name="Cournoyer B."/>
            <person name="Cruveiller S."/>
            <person name="Daubin V."/>
            <person name="Demange N."/>
            <person name="Francino M.P."/>
            <person name="Goltsman E."/>
            <person name="Huang Y."/>
            <person name="Kopp O.R."/>
            <person name="Labarre L."/>
            <person name="Lapidus A."/>
            <person name="Lavire C."/>
            <person name="Marechal J."/>
            <person name="Martinez M."/>
            <person name="Mastronunzio J.E."/>
            <person name="Mullin B.C."/>
            <person name="Niemann J."/>
            <person name="Pujic P."/>
            <person name="Rawnsley T."/>
            <person name="Rouy Z."/>
            <person name="Schenowitz C."/>
            <person name="Sellstedt A."/>
            <person name="Tavares F."/>
            <person name="Tomkins J.P."/>
            <person name="Vallenet D."/>
            <person name="Valverde C."/>
            <person name="Wall L.G."/>
            <person name="Wang Y."/>
            <person name="Medigue C."/>
            <person name="Benson D.R."/>
        </authorList>
    </citation>
    <scope>NUCLEOTIDE SEQUENCE [LARGE SCALE GENOMIC DNA]</scope>
    <source>
        <strain evidence="4">DSM 45818 / CECT 9043 / CcI3</strain>
    </source>
</reference>
<feature type="compositionally biased region" description="Low complexity" evidence="1">
    <location>
        <begin position="21"/>
        <end position="35"/>
    </location>
</feature>
<dbReference type="KEGG" id="fra:Francci3_0518"/>
<sequence length="130" mass="13334">MATGGRGPTRNRGRGTGGVDGATARRSASARPGRPTRAERPAPQDVNLRAQLPYFLIRVAALAVITVILVAVGLNLLMALLVGFAVAGLLTWPLGRMQRRAAQRAAQRPDARNAGNAGNAGNSGNSGNAG</sequence>
<dbReference type="HOGENOM" id="CLU_2117446_0_0_11"/>
<feature type="compositionally biased region" description="Low complexity" evidence="1">
    <location>
        <begin position="103"/>
        <end position="130"/>
    </location>
</feature>
<dbReference type="Proteomes" id="UP000001937">
    <property type="component" value="Chromosome"/>
</dbReference>
<keyword evidence="2" id="KW-1133">Transmembrane helix</keyword>
<dbReference type="STRING" id="106370.Francci3_0518"/>
<evidence type="ECO:0000313" key="3">
    <source>
        <dbReference type="EMBL" id="ABD09902.1"/>
    </source>
</evidence>
<keyword evidence="2" id="KW-0812">Transmembrane</keyword>
<feature type="transmembrane region" description="Helical" evidence="2">
    <location>
        <begin position="76"/>
        <end position="94"/>
    </location>
</feature>
<keyword evidence="4" id="KW-1185">Reference proteome</keyword>
<organism evidence="3 4">
    <name type="scientific">Frankia casuarinae (strain DSM 45818 / CECT 9043 / HFP020203 / CcI3)</name>
    <dbReference type="NCBI Taxonomy" id="106370"/>
    <lineage>
        <taxon>Bacteria</taxon>
        <taxon>Bacillati</taxon>
        <taxon>Actinomycetota</taxon>
        <taxon>Actinomycetes</taxon>
        <taxon>Frankiales</taxon>
        <taxon>Frankiaceae</taxon>
        <taxon>Frankia</taxon>
    </lineage>
</organism>
<gene>
    <name evidence="3" type="ordered locus">Francci3_0518</name>
</gene>
<evidence type="ECO:0008006" key="5">
    <source>
        <dbReference type="Google" id="ProtNLM"/>
    </source>
</evidence>